<name>A0A9W6LTH4_9HYPH</name>
<dbReference type="RefSeq" id="WP_281804385.1">
    <property type="nucleotide sequence ID" value="NZ_BSEC01000001.1"/>
</dbReference>
<sequence>MVIQDKDKQAEVNTPRTYSYSKVGYFNPTWTPQLVQLTEQIQGHYAQYSDFVQYAVTLQTKLVTRRDNFRREQLLIHLQGDFWHFNKRLNYHFFKKKCHRKPHLYSLLMLPVIEGTAFSQDGKRTLHYHIGLGNVPKEVNETELCKVIRQHWLKTKFGADDIDIQPADPGWSGYITKEVEKGNVECIDWRNASIPHEALHI</sequence>
<dbReference type="AlphaFoldDB" id="A0A9W6LTH4"/>
<comment type="caution">
    <text evidence="1">The sequence shown here is derived from an EMBL/GenBank/DDBJ whole genome shotgun (WGS) entry which is preliminary data.</text>
</comment>
<evidence type="ECO:0000313" key="2">
    <source>
        <dbReference type="Proteomes" id="UP001144323"/>
    </source>
</evidence>
<proteinExistence type="predicted"/>
<keyword evidence="2" id="KW-1185">Reference proteome</keyword>
<accession>A0A9W6LTH4</accession>
<dbReference type="Proteomes" id="UP001144323">
    <property type="component" value="Unassembled WGS sequence"/>
</dbReference>
<gene>
    <name evidence="1" type="ORF">LMG27198_33810</name>
</gene>
<protein>
    <submittedName>
        <fullName evidence="1">Uncharacterized protein</fullName>
    </submittedName>
</protein>
<evidence type="ECO:0000313" key="1">
    <source>
        <dbReference type="EMBL" id="GLI94389.1"/>
    </source>
</evidence>
<reference evidence="1" key="1">
    <citation type="journal article" date="2023" name="Int. J. Syst. Evol. Microbiol.">
        <title>Methylocystis iwaonis sp. nov., a type II methane-oxidizing bacterium from surface soil of a rice paddy field in Japan, and emended description of the genus Methylocystis (ex Whittenbury et al. 1970) Bowman et al. 1993.</title>
        <authorList>
            <person name="Kaise H."/>
            <person name="Sawadogo J.B."/>
            <person name="Alam M.S."/>
            <person name="Ueno C."/>
            <person name="Dianou D."/>
            <person name="Shinjo R."/>
            <person name="Asakawa S."/>
        </authorList>
    </citation>
    <scope>NUCLEOTIDE SEQUENCE</scope>
    <source>
        <strain evidence="1">LMG27198</strain>
    </source>
</reference>
<organism evidence="1 2">
    <name type="scientific">Methylocystis echinoides</name>
    <dbReference type="NCBI Taxonomy" id="29468"/>
    <lineage>
        <taxon>Bacteria</taxon>
        <taxon>Pseudomonadati</taxon>
        <taxon>Pseudomonadota</taxon>
        <taxon>Alphaproteobacteria</taxon>
        <taxon>Hyphomicrobiales</taxon>
        <taxon>Methylocystaceae</taxon>
        <taxon>Methylocystis</taxon>
    </lineage>
</organism>
<dbReference type="EMBL" id="BSEC01000001">
    <property type="protein sequence ID" value="GLI94389.1"/>
    <property type="molecule type" value="Genomic_DNA"/>
</dbReference>